<evidence type="ECO:0000256" key="1">
    <source>
        <dbReference type="ARBA" id="ARBA00004173"/>
    </source>
</evidence>
<evidence type="ECO:0000256" key="4">
    <source>
        <dbReference type="ARBA" id="ARBA00023128"/>
    </source>
</evidence>
<dbReference type="Gene3D" id="2.30.30.190">
    <property type="entry name" value="CAP Gly-rich-like domain"/>
    <property type="match status" value="1"/>
</dbReference>
<dbReference type="PANTHER" id="PTHR18849">
    <property type="entry name" value="LEUCINE RICH REPEAT PROTEIN"/>
    <property type="match status" value="1"/>
</dbReference>
<dbReference type="InterPro" id="IPR032675">
    <property type="entry name" value="LRR_dom_sf"/>
</dbReference>
<evidence type="ECO:0000259" key="5">
    <source>
        <dbReference type="SMART" id="SM00916"/>
    </source>
</evidence>
<sequence>MDFVDHRVCLLEHEGSQQLGFVRFQGTIDPWPGKECFGIEWDDPERGRNDGAVPFKGEKIRYFKVKRDVQSGSFLKILDDPVCSRDGYSYVNLAKGKVLVVKGRTLVDALAFKYDQLNQLDNLKNESIRFGSKQVKKYGFEKLMRLQANFNALRIVSLDHLLIGNEIGCSCSKLASEMLSSVQDLSLAYNMMTSWSIVVELATSLKQLRTLRLDGNWLDIEATSVDPCISVTKLTVSECGLGVSLDSKFVLDAVSAAFPKLNALSLSGNWFSNFPGISSIKLKSLDFSANRLAGTLSLGNQIVLEILDVSKNSITSIDGLASSLKELNLSNNEISDWGELDGFDAKFPRLESIKLVNNPILTKTESKWGYDMCLAQIMSRIQTVVRINGTNYADEQRRNYELYYISKVKEKQLPKPELHVWTNLLRKYGQKDTKIAQQVHYGSHQLPKLIKVCDGRDGAVAFEQMVFPAVTTVGKLKGKISVKLGISVLNFVLQTMLGDGSVEILDDDQESIEGSGVFDTVSFLVKSYKPLKAANPDLPILIRECSGVEPMLVMRLDKGVEVQKSLKDLSEPEITNLLLSKRAD</sequence>
<dbReference type="Proteomes" id="UP000663131">
    <property type="component" value="Chromosome 9"/>
</dbReference>
<dbReference type="Gene3D" id="3.80.10.10">
    <property type="entry name" value="Ribonuclease Inhibitor"/>
    <property type="match status" value="2"/>
</dbReference>
<evidence type="ECO:0000313" key="7">
    <source>
        <dbReference type="EMBL" id="QOU22520.1"/>
    </source>
</evidence>
<dbReference type="KEGG" id="bbrx:BRETT_002701"/>
<proteinExistence type="predicted"/>
<dbReference type="SMART" id="SM01052">
    <property type="entry name" value="CAP_GLY"/>
    <property type="match status" value="1"/>
</dbReference>
<organism evidence="7 8">
    <name type="scientific">Dekkera bruxellensis</name>
    <name type="common">Brettanomyces custersii</name>
    <dbReference type="NCBI Taxonomy" id="5007"/>
    <lineage>
        <taxon>Eukaryota</taxon>
        <taxon>Fungi</taxon>
        <taxon>Dikarya</taxon>
        <taxon>Ascomycota</taxon>
        <taxon>Saccharomycotina</taxon>
        <taxon>Pichiomycetes</taxon>
        <taxon>Pichiales</taxon>
        <taxon>Pichiaceae</taxon>
        <taxon>Brettanomyces</taxon>
    </lineage>
</organism>
<comment type="subcellular location">
    <subcellularLocation>
        <location evidence="1">Mitochondrion</location>
    </subcellularLocation>
</comment>
<evidence type="ECO:0000256" key="3">
    <source>
        <dbReference type="ARBA" id="ARBA00022737"/>
    </source>
</evidence>
<dbReference type="PANTHER" id="PTHR18849:SF0">
    <property type="entry name" value="CILIA- AND FLAGELLA-ASSOCIATED PROTEIN 410-RELATED"/>
    <property type="match status" value="1"/>
</dbReference>
<keyword evidence="3" id="KW-0677">Repeat</keyword>
<evidence type="ECO:0000259" key="6">
    <source>
        <dbReference type="SMART" id="SM01052"/>
    </source>
</evidence>
<dbReference type="InterPro" id="IPR001611">
    <property type="entry name" value="Leu-rich_rpt"/>
</dbReference>
<dbReference type="Pfam" id="PF01302">
    <property type="entry name" value="CAP_GLY"/>
    <property type="match status" value="1"/>
</dbReference>
<dbReference type="OrthoDB" id="5273213at2759"/>
<dbReference type="InterPro" id="IPR036249">
    <property type="entry name" value="Thioredoxin-like_sf"/>
</dbReference>
<dbReference type="Gene3D" id="3.40.30.10">
    <property type="entry name" value="Glutaredoxin"/>
    <property type="match status" value="1"/>
</dbReference>
<dbReference type="InterPro" id="IPR036859">
    <property type="entry name" value="CAP-Gly_dom_sf"/>
</dbReference>
<evidence type="ECO:0000313" key="8">
    <source>
        <dbReference type="Proteomes" id="UP000663131"/>
    </source>
</evidence>
<dbReference type="InterPro" id="IPR000938">
    <property type="entry name" value="CAP-Gly_domain"/>
</dbReference>
<feature type="domain" description="CAP-Gly" evidence="6">
    <location>
        <begin position="4"/>
        <end position="78"/>
    </location>
</feature>
<dbReference type="EMBL" id="CP063137">
    <property type="protein sequence ID" value="QOU22520.1"/>
    <property type="molecule type" value="Genomic_DNA"/>
</dbReference>
<dbReference type="InterPro" id="IPR025875">
    <property type="entry name" value="Leu-rich_rpt_4"/>
</dbReference>
<dbReference type="Pfam" id="PF12799">
    <property type="entry name" value="LRR_4"/>
    <property type="match status" value="1"/>
</dbReference>
<dbReference type="GO" id="GO:0005739">
    <property type="term" value="C:mitochondrion"/>
    <property type="evidence" value="ECO:0007669"/>
    <property type="project" value="UniProtKB-SubCell"/>
</dbReference>
<accession>A0A871RL09</accession>
<dbReference type="AlphaFoldDB" id="A0A871RL09"/>
<evidence type="ECO:0000256" key="2">
    <source>
        <dbReference type="ARBA" id="ARBA00022614"/>
    </source>
</evidence>
<dbReference type="SUPFAM" id="SSF52833">
    <property type="entry name" value="Thioredoxin-like"/>
    <property type="match status" value="1"/>
</dbReference>
<protein>
    <recommendedName>
        <fullName evidence="9">CAP-Gly domain-containing protein</fullName>
    </recommendedName>
</protein>
<dbReference type="PROSITE" id="PS51450">
    <property type="entry name" value="LRR"/>
    <property type="match status" value="2"/>
</dbReference>
<reference evidence="7" key="2">
    <citation type="journal article" name="BMC Genomics">
        <title>New genome assemblies reveal patterns of domestication and adaptation across Brettanomyces (Dekkera) species.</title>
        <authorList>
            <person name="Roach M.J."/>
            <person name="Borneman A.R."/>
        </authorList>
    </citation>
    <scope>NUCLEOTIDE SEQUENCE</scope>
    <source>
        <strain evidence="7">UCD 2041</strain>
    </source>
</reference>
<keyword evidence="4" id="KW-0496">Mitochondrion</keyword>
<gene>
    <name evidence="7" type="ORF">BRETT_002701</name>
</gene>
<dbReference type="InterPro" id="IPR007741">
    <property type="entry name" value="Ribosomal_mL43/mS25/NADH_DH"/>
</dbReference>
<dbReference type="GeneID" id="64574625"/>
<dbReference type="SUPFAM" id="SSF52058">
    <property type="entry name" value="L domain-like"/>
    <property type="match status" value="1"/>
</dbReference>
<name>A0A871RL09_DEKBR</name>
<evidence type="ECO:0008006" key="9">
    <source>
        <dbReference type="Google" id="ProtNLM"/>
    </source>
</evidence>
<reference evidence="7" key="1">
    <citation type="submission" date="2020-10" db="EMBL/GenBank/DDBJ databases">
        <authorList>
            <person name="Palmer J.M."/>
        </authorList>
    </citation>
    <scope>NUCLEOTIDE SEQUENCE</scope>
    <source>
        <strain evidence="7">UCD 2041</strain>
    </source>
</reference>
<dbReference type="SUPFAM" id="SSF74924">
    <property type="entry name" value="Cap-Gly domain"/>
    <property type="match status" value="1"/>
</dbReference>
<feature type="domain" description="Ribosomal protein/NADH dehydrogenase" evidence="5">
    <location>
        <begin position="509"/>
        <end position="584"/>
    </location>
</feature>
<dbReference type="RefSeq" id="XP_041139013.1">
    <property type="nucleotide sequence ID" value="XM_041281222.1"/>
</dbReference>
<keyword evidence="2" id="KW-0433">Leucine-rich repeat</keyword>
<dbReference type="Pfam" id="PF05047">
    <property type="entry name" value="L51_S25_CI-B8"/>
    <property type="match status" value="1"/>
</dbReference>
<dbReference type="SMART" id="SM00916">
    <property type="entry name" value="L51_S25_CI-B8"/>
    <property type="match status" value="1"/>
</dbReference>